<dbReference type="InterPro" id="IPR000644">
    <property type="entry name" value="CBS_dom"/>
</dbReference>
<protein>
    <recommendedName>
        <fullName evidence="3">CBS domain-containing protein</fullName>
    </recommendedName>
</protein>
<proteinExistence type="predicted"/>
<evidence type="ECO:0000313" key="5">
    <source>
        <dbReference type="Proteomes" id="UP000029736"/>
    </source>
</evidence>
<dbReference type="PANTHER" id="PTHR43080">
    <property type="entry name" value="CBS DOMAIN-CONTAINING PROTEIN CBSX3, MITOCHONDRIAL"/>
    <property type="match status" value="1"/>
</dbReference>
<organism evidence="4 5">
    <name type="scientific">Phaeodactylibacter xiamenensis</name>
    <dbReference type="NCBI Taxonomy" id="1524460"/>
    <lineage>
        <taxon>Bacteria</taxon>
        <taxon>Pseudomonadati</taxon>
        <taxon>Bacteroidota</taxon>
        <taxon>Saprospiria</taxon>
        <taxon>Saprospirales</taxon>
        <taxon>Haliscomenobacteraceae</taxon>
        <taxon>Phaeodactylibacter</taxon>
    </lineage>
</organism>
<accession>A0A098S320</accession>
<name>A0A098S320_9BACT</name>
<sequence>MNEPISSIMTKKVVTVRPQDTLEVVKDILFFKHVHHIPVVEGHTLVGIITSFDLVRLGRCQDEYKQVKVSEVMTTKVATLGPNDKIGAAAEVFLENLFHGLPIVNEDRDLVGIITTHDVLKYEFHKEYPNHKIYWEPV</sequence>
<dbReference type="EMBL" id="JPOS01000081">
    <property type="protein sequence ID" value="KGE86203.1"/>
    <property type="molecule type" value="Genomic_DNA"/>
</dbReference>
<dbReference type="STRING" id="1524460.IX84_22510"/>
<evidence type="ECO:0000259" key="3">
    <source>
        <dbReference type="PROSITE" id="PS51371"/>
    </source>
</evidence>
<dbReference type="Proteomes" id="UP000029736">
    <property type="component" value="Unassembled WGS sequence"/>
</dbReference>
<evidence type="ECO:0000256" key="2">
    <source>
        <dbReference type="PROSITE-ProRule" id="PRU00703"/>
    </source>
</evidence>
<keyword evidence="1 2" id="KW-0129">CBS domain</keyword>
<evidence type="ECO:0000313" key="4">
    <source>
        <dbReference type="EMBL" id="KGE86203.1"/>
    </source>
</evidence>
<comment type="caution">
    <text evidence="4">The sequence shown here is derived from an EMBL/GenBank/DDBJ whole genome shotgun (WGS) entry which is preliminary data.</text>
</comment>
<dbReference type="SMART" id="SM00116">
    <property type="entry name" value="CBS"/>
    <property type="match status" value="2"/>
</dbReference>
<dbReference type="PANTHER" id="PTHR43080:SF2">
    <property type="entry name" value="CBS DOMAIN-CONTAINING PROTEIN"/>
    <property type="match status" value="1"/>
</dbReference>
<reference evidence="4 5" key="1">
    <citation type="journal article" date="2014" name="Int. J. Syst. Evol. Microbiol.">
        <title>Phaeodactylibacter xiamenensis gen. nov., sp. nov., a member of the family Saprospiraceae isolated from the marine alga Phaeodactylum tricornutum.</title>
        <authorList>
            <person name="Chen Z.Jr."/>
            <person name="Lei X."/>
            <person name="Lai Q."/>
            <person name="Li Y."/>
            <person name="Zhang B."/>
            <person name="Zhang J."/>
            <person name="Zhang H."/>
            <person name="Yang L."/>
            <person name="Zheng W."/>
            <person name="Tian Y."/>
            <person name="Yu Z."/>
            <person name="Xu H.Jr."/>
            <person name="Zheng T."/>
        </authorList>
    </citation>
    <scope>NUCLEOTIDE SEQUENCE [LARGE SCALE GENOMIC DNA]</scope>
    <source>
        <strain evidence="4 5">KD52</strain>
    </source>
</reference>
<feature type="domain" description="CBS" evidence="3">
    <location>
        <begin position="73"/>
        <end position="133"/>
    </location>
</feature>
<dbReference type="SUPFAM" id="SSF54631">
    <property type="entry name" value="CBS-domain pair"/>
    <property type="match status" value="1"/>
</dbReference>
<evidence type="ECO:0000256" key="1">
    <source>
        <dbReference type="ARBA" id="ARBA00023122"/>
    </source>
</evidence>
<feature type="domain" description="CBS" evidence="3">
    <location>
        <begin position="9"/>
        <end position="67"/>
    </location>
</feature>
<dbReference type="InterPro" id="IPR051257">
    <property type="entry name" value="Diverse_CBS-Domain"/>
</dbReference>
<dbReference type="PROSITE" id="PS51371">
    <property type="entry name" value="CBS"/>
    <property type="match status" value="2"/>
</dbReference>
<keyword evidence="5" id="KW-1185">Reference proteome</keyword>
<dbReference type="Pfam" id="PF00571">
    <property type="entry name" value="CBS"/>
    <property type="match status" value="2"/>
</dbReference>
<gene>
    <name evidence="4" type="ORF">IX84_22510</name>
</gene>
<dbReference type="Gene3D" id="3.10.580.10">
    <property type="entry name" value="CBS-domain"/>
    <property type="match status" value="2"/>
</dbReference>
<dbReference type="InterPro" id="IPR046342">
    <property type="entry name" value="CBS_dom_sf"/>
</dbReference>
<dbReference type="AlphaFoldDB" id="A0A098S320"/>